<feature type="chain" id="PRO_5004787136" evidence="1">
    <location>
        <begin position="26"/>
        <end position="589"/>
    </location>
</feature>
<sequence>MKFSASSSAWGAIAAALLAVFSVHAFSQTPRIDKEVPGNAVTAKGGLEQFTRVLIRELNSIGFEVTRGYPHLWTMEDCDLTFAVTLNCYANNPASPYVLAAVQPWPEEFVDPATTNVYGKTRPGYSSTYRLDPREAIVIFGRMPPPGKYMGLQSYVFSHEWVVPEGDSVHRSGYPWITDALQGGRDRFKDSNMVHYLFSTLARHEGRVQSFSSVSNSINNVVMDGDDAGASFGEIRYFVVTPDQAMDSGVRSALQRLGVSKDHVFTEQIARHFVRPGEPPGGKLGPLGLDRHAPDFLTGLRYAMPDSQQAANAWRSRLPLTVLRVRESPFSPRPAQPFFEIAADVRDAVDEGFLSDDLDALVNAVRDRAVGGPWNLAVLEAPTMGQAPIMGNVEVWLGHFGPYCRDIGENCLGDGQDASYFFMPPQPLDSGQVYAVIGTLGIRTGNATYNGLSINDASRLKGVGNVPDRSSRSSDSVLDGSASSYRGAVANHDQFFVHFFTRDCDTISGLADGACTSITHKMVPPAIDVTAPGHPHLHGFFTAGLRSYVMPGTARGPTTTYTRDPETGALRYQRGQLPPVVLAFKPRVQ</sequence>
<dbReference type="KEGG" id="tti:THITH_15155"/>
<reference evidence="2 3" key="1">
    <citation type="submission" date="2013-12" db="EMBL/GenBank/DDBJ databases">
        <authorList>
            <consortium name="DOE Joint Genome Institute"/>
            <person name="Muyzer G."/>
            <person name="Huntemann M."/>
            <person name="Han J."/>
            <person name="Chen A."/>
            <person name="Kyrpides N."/>
            <person name="Mavromatis K."/>
            <person name="Markowitz V."/>
            <person name="Palaniappan K."/>
            <person name="Ivanova N."/>
            <person name="Schaumberg A."/>
            <person name="Pati A."/>
            <person name="Liolios K."/>
            <person name="Nordberg H.P."/>
            <person name="Cantor M.N."/>
            <person name="Hua S.X."/>
            <person name="Woyke T."/>
        </authorList>
    </citation>
    <scope>NUCLEOTIDE SEQUENCE [LARGE SCALE GENOMIC DNA]</scope>
    <source>
        <strain evidence="2 3">ARh 1</strain>
    </source>
</reference>
<name>W0DNW1_9GAMM</name>
<keyword evidence="3" id="KW-1185">Reference proteome</keyword>
<dbReference type="RefSeq" id="WP_006747054.1">
    <property type="nucleotide sequence ID" value="NZ_CP007029.1"/>
</dbReference>
<keyword evidence="1" id="KW-0732">Signal</keyword>
<dbReference type="AlphaFoldDB" id="W0DNW1"/>
<evidence type="ECO:0000313" key="3">
    <source>
        <dbReference type="Proteomes" id="UP000005289"/>
    </source>
</evidence>
<dbReference type="OrthoDB" id="5406074at2"/>
<evidence type="ECO:0000256" key="1">
    <source>
        <dbReference type="SAM" id="SignalP"/>
    </source>
</evidence>
<dbReference type="Proteomes" id="UP000005289">
    <property type="component" value="Chromosome"/>
</dbReference>
<proteinExistence type="predicted"/>
<protein>
    <submittedName>
        <fullName evidence="2">Uncharacterized protein</fullName>
    </submittedName>
</protein>
<organism evidence="2 3">
    <name type="scientific">Thioalkalivibrio paradoxus ARh 1</name>
    <dbReference type="NCBI Taxonomy" id="713585"/>
    <lineage>
        <taxon>Bacteria</taxon>
        <taxon>Pseudomonadati</taxon>
        <taxon>Pseudomonadota</taxon>
        <taxon>Gammaproteobacteria</taxon>
        <taxon>Chromatiales</taxon>
        <taxon>Ectothiorhodospiraceae</taxon>
        <taxon>Thioalkalivibrio</taxon>
    </lineage>
</organism>
<dbReference type="HOGENOM" id="CLU_507860_0_0_6"/>
<dbReference type="EMBL" id="CP007029">
    <property type="protein sequence ID" value="AHF00275.1"/>
    <property type="molecule type" value="Genomic_DNA"/>
</dbReference>
<accession>W0DNW1</accession>
<gene>
    <name evidence="2" type="ORF">THITH_15155</name>
</gene>
<feature type="signal peptide" evidence="1">
    <location>
        <begin position="1"/>
        <end position="25"/>
    </location>
</feature>
<evidence type="ECO:0000313" key="2">
    <source>
        <dbReference type="EMBL" id="AHF00275.1"/>
    </source>
</evidence>